<dbReference type="InterPro" id="IPR038109">
    <property type="entry name" value="DNA_bind_recomb_sf"/>
</dbReference>
<keyword evidence="2" id="KW-0233">DNA recombination</keyword>
<dbReference type="AlphaFoldDB" id="A0A1G2DJ39"/>
<dbReference type="SMART" id="SM00857">
    <property type="entry name" value="Resolvase"/>
    <property type="match status" value="1"/>
</dbReference>
<evidence type="ECO:0000256" key="1">
    <source>
        <dbReference type="ARBA" id="ARBA00023125"/>
    </source>
</evidence>
<proteinExistence type="predicted"/>
<dbReference type="PANTHER" id="PTHR30461">
    <property type="entry name" value="DNA-INVERTASE FROM LAMBDOID PROPHAGE"/>
    <property type="match status" value="1"/>
</dbReference>
<accession>A0A1G2DJ39</accession>
<evidence type="ECO:0000313" key="4">
    <source>
        <dbReference type="EMBL" id="OGZ13422.1"/>
    </source>
</evidence>
<dbReference type="InterPro" id="IPR006119">
    <property type="entry name" value="Resolv_N"/>
</dbReference>
<dbReference type="PROSITE" id="PS51737">
    <property type="entry name" value="RECOMBINASE_DNA_BIND"/>
    <property type="match status" value="1"/>
</dbReference>
<feature type="domain" description="Recombinase" evidence="3">
    <location>
        <begin position="200"/>
        <end position="334"/>
    </location>
</feature>
<protein>
    <recommendedName>
        <fullName evidence="3">Recombinase domain-containing protein</fullName>
    </recommendedName>
</protein>
<dbReference type="EMBL" id="MHLP01000007">
    <property type="protein sequence ID" value="OGZ13422.1"/>
    <property type="molecule type" value="Genomic_DNA"/>
</dbReference>
<evidence type="ECO:0000259" key="3">
    <source>
        <dbReference type="PROSITE" id="PS51737"/>
    </source>
</evidence>
<name>A0A1G2DJ39_9BACT</name>
<dbReference type="Proteomes" id="UP000178534">
    <property type="component" value="Unassembled WGS sequence"/>
</dbReference>
<dbReference type="Pfam" id="PF07508">
    <property type="entry name" value="Recombinase"/>
    <property type="match status" value="1"/>
</dbReference>
<gene>
    <name evidence="4" type="ORF">A2942_01080</name>
</gene>
<evidence type="ECO:0000313" key="5">
    <source>
        <dbReference type="Proteomes" id="UP000178534"/>
    </source>
</evidence>
<dbReference type="Gene3D" id="3.40.50.1390">
    <property type="entry name" value="Resolvase, N-terminal catalytic domain"/>
    <property type="match status" value="1"/>
</dbReference>
<evidence type="ECO:0000256" key="2">
    <source>
        <dbReference type="ARBA" id="ARBA00023172"/>
    </source>
</evidence>
<organism evidence="4 5">
    <name type="scientific">Candidatus Lloydbacteria bacterium RIFCSPLOWO2_01_FULL_50_20</name>
    <dbReference type="NCBI Taxonomy" id="1798665"/>
    <lineage>
        <taxon>Bacteria</taxon>
        <taxon>Candidatus Lloydiibacteriota</taxon>
    </lineage>
</organism>
<dbReference type="Pfam" id="PF00239">
    <property type="entry name" value="Resolvase"/>
    <property type="match status" value="1"/>
</dbReference>
<reference evidence="4 5" key="1">
    <citation type="journal article" date="2016" name="Nat. Commun.">
        <title>Thousands of microbial genomes shed light on interconnected biogeochemical processes in an aquifer system.</title>
        <authorList>
            <person name="Anantharaman K."/>
            <person name="Brown C.T."/>
            <person name="Hug L.A."/>
            <person name="Sharon I."/>
            <person name="Castelle C.J."/>
            <person name="Probst A.J."/>
            <person name="Thomas B.C."/>
            <person name="Singh A."/>
            <person name="Wilkins M.J."/>
            <person name="Karaoz U."/>
            <person name="Brodie E.L."/>
            <person name="Williams K.H."/>
            <person name="Hubbard S.S."/>
            <person name="Banfield J.F."/>
        </authorList>
    </citation>
    <scope>NUCLEOTIDE SEQUENCE [LARGE SCALE GENOMIC DNA]</scope>
</reference>
<dbReference type="InterPro" id="IPR036162">
    <property type="entry name" value="Resolvase-like_N_sf"/>
</dbReference>
<dbReference type="PANTHER" id="PTHR30461:SF2">
    <property type="entry name" value="SERINE RECOMBINASE PINE-RELATED"/>
    <property type="match status" value="1"/>
</dbReference>
<dbReference type="STRING" id="1798665.A2942_01080"/>
<dbReference type="InterPro" id="IPR050639">
    <property type="entry name" value="SSR_resolvase"/>
</dbReference>
<dbReference type="GO" id="GO:0000150">
    <property type="term" value="F:DNA strand exchange activity"/>
    <property type="evidence" value="ECO:0007669"/>
    <property type="project" value="InterPro"/>
</dbReference>
<dbReference type="SUPFAM" id="SSF53041">
    <property type="entry name" value="Resolvase-like"/>
    <property type="match status" value="1"/>
</dbReference>
<sequence>MTRSAEHEKQVLKEIQSGKYRNNFLIYNRKSTDDTANQKNSIKYQKSENARFAYREHLAIAPITLQSFATDGIISERHSGFKEDLRLTFGYNNTVRYRVERPKFHRLVQLLSKGYFKGVIFLCWDRASRNKGDDTILRKLMKAGIDIRFTLAHYDKTSAGELHMDIDGMFAEHHSRVTREKVTLTMRSNRARGICTHRAPVGYLNTGDMAHKPIDPVRAPIIKELFELAATGQWTLADLARRAIARGLTMPPMRRRRTDEEILAEEEDDIRLKIDPVPRIPTFNSIHKILTNPFYAGKVPGNDGVLLQSISHEALVTDEVFGRVQLQLRRKKISAHYAEVLEHPLRGMIRCVLCGRVYTPYEQKGMIYYGARCAPGCSNSTKSFTLAFIGEKIGTLIDALSFTDAELEYIETRASTGIAVLETKRLNDLDNAERLEKKLREDLAYLTANRLLLLRTGAYSAEAIVAEEARISLELEGLRAAEEASDGSMSETIKDVVKLSELLKTGATYYRSANGLEKDRIARIIFSELRLSEKTGI</sequence>
<comment type="caution">
    <text evidence="4">The sequence shown here is derived from an EMBL/GenBank/DDBJ whole genome shotgun (WGS) entry which is preliminary data.</text>
</comment>
<dbReference type="GO" id="GO:0003677">
    <property type="term" value="F:DNA binding"/>
    <property type="evidence" value="ECO:0007669"/>
    <property type="project" value="UniProtKB-KW"/>
</dbReference>
<dbReference type="InterPro" id="IPR011109">
    <property type="entry name" value="DNA_bind_recombinase_dom"/>
</dbReference>
<dbReference type="Gene3D" id="3.90.1750.20">
    <property type="entry name" value="Putative Large Serine Recombinase, Chain B, Domain 2"/>
    <property type="match status" value="1"/>
</dbReference>
<keyword evidence="1" id="KW-0238">DNA-binding</keyword>